<feature type="compositionally biased region" description="Acidic residues" evidence="10">
    <location>
        <begin position="594"/>
        <end position="630"/>
    </location>
</feature>
<accession>A0A7J7LHD1</accession>
<evidence type="ECO:0000256" key="2">
    <source>
        <dbReference type="ARBA" id="ARBA00022771"/>
    </source>
</evidence>
<dbReference type="Proteomes" id="UP000541444">
    <property type="component" value="Unassembled WGS sequence"/>
</dbReference>
<organism evidence="12 13">
    <name type="scientific">Kingdonia uniflora</name>
    <dbReference type="NCBI Taxonomy" id="39325"/>
    <lineage>
        <taxon>Eukaryota</taxon>
        <taxon>Viridiplantae</taxon>
        <taxon>Streptophyta</taxon>
        <taxon>Embryophyta</taxon>
        <taxon>Tracheophyta</taxon>
        <taxon>Spermatophyta</taxon>
        <taxon>Magnoliopsida</taxon>
        <taxon>Ranunculales</taxon>
        <taxon>Circaeasteraceae</taxon>
        <taxon>Kingdonia</taxon>
    </lineage>
</organism>
<evidence type="ECO:0000256" key="5">
    <source>
        <dbReference type="ARBA" id="ARBA00023125"/>
    </source>
</evidence>
<evidence type="ECO:0000256" key="10">
    <source>
        <dbReference type="SAM" id="MobiDB-lite"/>
    </source>
</evidence>
<comment type="function">
    <text evidence="9">Transcription factor that binds specifically to a 5'-AA[AG]G-3' consensus core sequence.</text>
</comment>
<dbReference type="PANTHER" id="PTHR31992:SF141">
    <property type="entry name" value="DOF ZINC FINGER PROTEIN DOF1.4"/>
    <property type="match status" value="1"/>
</dbReference>
<reference evidence="12 13" key="1">
    <citation type="journal article" date="2020" name="IScience">
        <title>Genome Sequencing of the Endangered Kingdonia uniflora (Circaeasteraceae, Ranunculales) Reveals Potential Mechanisms of Evolutionary Specialization.</title>
        <authorList>
            <person name="Sun Y."/>
            <person name="Deng T."/>
            <person name="Zhang A."/>
            <person name="Moore M.J."/>
            <person name="Landis J.B."/>
            <person name="Lin N."/>
            <person name="Zhang H."/>
            <person name="Zhang X."/>
            <person name="Huang J."/>
            <person name="Zhang X."/>
            <person name="Sun H."/>
            <person name="Wang H."/>
        </authorList>
    </citation>
    <scope>NUCLEOTIDE SEQUENCE [LARGE SCALE GENOMIC DNA]</scope>
    <source>
        <strain evidence="12">TB1705</strain>
        <tissue evidence="12">Leaf</tissue>
    </source>
</reference>
<evidence type="ECO:0000256" key="3">
    <source>
        <dbReference type="ARBA" id="ARBA00022833"/>
    </source>
</evidence>
<dbReference type="AlphaFoldDB" id="A0A7J7LHD1"/>
<evidence type="ECO:0000256" key="6">
    <source>
        <dbReference type="ARBA" id="ARBA00023163"/>
    </source>
</evidence>
<dbReference type="GO" id="GO:0003677">
    <property type="term" value="F:DNA binding"/>
    <property type="evidence" value="ECO:0007669"/>
    <property type="project" value="UniProtKB-UniRule"/>
</dbReference>
<dbReference type="GO" id="GO:0008270">
    <property type="term" value="F:zinc ion binding"/>
    <property type="evidence" value="ECO:0007669"/>
    <property type="project" value="UniProtKB-KW"/>
</dbReference>
<evidence type="ECO:0000256" key="1">
    <source>
        <dbReference type="ARBA" id="ARBA00022723"/>
    </source>
</evidence>
<keyword evidence="7 8" id="KW-0539">Nucleus</keyword>
<keyword evidence="13" id="KW-1185">Reference proteome</keyword>
<evidence type="ECO:0000256" key="4">
    <source>
        <dbReference type="ARBA" id="ARBA00023015"/>
    </source>
</evidence>
<dbReference type="GO" id="GO:0005634">
    <property type="term" value="C:nucleus"/>
    <property type="evidence" value="ECO:0007669"/>
    <property type="project" value="UniProtKB-SubCell"/>
</dbReference>
<feature type="region of interest" description="Disordered" evidence="10">
    <location>
        <begin position="73"/>
        <end position="93"/>
    </location>
</feature>
<keyword evidence="1 9" id="KW-0479">Metal-binding</keyword>
<dbReference type="PROSITE" id="PS01361">
    <property type="entry name" value="ZF_DOF_1"/>
    <property type="match status" value="1"/>
</dbReference>
<protein>
    <recommendedName>
        <fullName evidence="9">Dof zinc finger protein</fullName>
    </recommendedName>
</protein>
<name>A0A7J7LHD1_9MAGN</name>
<dbReference type="PANTHER" id="PTHR31992">
    <property type="entry name" value="DOF ZINC FINGER PROTEIN DOF1.4-RELATED"/>
    <property type="match status" value="1"/>
</dbReference>
<keyword evidence="5 8" id="KW-0238">DNA-binding</keyword>
<keyword evidence="2 8" id="KW-0863">Zinc-finger</keyword>
<sequence>MLSLQIDASSGNMEKQIQDQAQKCPRCDSSNTKFCYYNNYSLSQPRHFCKACKRYWTRGGTLRNIPVGGGCRKNKRIKKPSGSSNIPTSSLPSSTARMSISSINPLFYGLPDKMSGISPTFSRFYLPSSFNGYDVQPQFNSIGLDFSLNNQSQDFITSNSVLSNLSILGSSSSMTMASLLASSLKQQTFQSSVLESDDQIIGMIKEVKNEDGGNEGLGVPREIGLFDWPVYWNDTAASGKIHCSHRIGGRLCKRLRIRDWLFCEKHCFKKTETGEDLGFGETKRGIYEEICGSDDEGNQSLKVKMRRLKEIYGSEDGGILGLEAKKREFDEICGSDGILTCQMKISLNHVHYVVEFAIVKIACHFDEEQMKEKKVEAKIKGSSLEDTHITKSVCAIDEYVYCNFCKTSIFDYHRSCSNCSYDLCIRCCQEIRKGCLKGGTEEVNVKYIKRRSTCLQQNLRPLTDECSNDDIMPISEWKANDNEKISCPPTKMGGCSGAECSCFKSTGEIDLDNNNLSKAACREGSSDNYLYCPRMAVDCLDWCEVSFIFILLKNFCIVGGSGFVVALKGDFKFYWSDITEYSDSNNNDGTTDLDNFEEEEDSDFDSSEEEVLSDGEEVGDESVTDSDTSEESCIKEKMVIEMLMKRKLIKNNMWILKLGISC</sequence>
<evidence type="ECO:0000313" key="12">
    <source>
        <dbReference type="EMBL" id="KAF6141924.1"/>
    </source>
</evidence>
<comment type="subcellular location">
    <subcellularLocation>
        <location evidence="8 9">Nucleus</location>
    </subcellularLocation>
</comment>
<feature type="compositionally biased region" description="Low complexity" evidence="10">
    <location>
        <begin position="80"/>
        <end position="93"/>
    </location>
</feature>
<dbReference type="Pfam" id="PF02701">
    <property type="entry name" value="Zn_ribbon_Dof"/>
    <property type="match status" value="1"/>
</dbReference>
<dbReference type="OrthoDB" id="1667110at2759"/>
<comment type="caution">
    <text evidence="12">The sequence shown here is derived from an EMBL/GenBank/DDBJ whole genome shotgun (WGS) entry which is preliminary data.</text>
</comment>
<keyword evidence="3 9" id="KW-0862">Zinc</keyword>
<dbReference type="GO" id="GO:0003700">
    <property type="term" value="F:DNA-binding transcription factor activity"/>
    <property type="evidence" value="ECO:0007669"/>
    <property type="project" value="UniProtKB-UniRule"/>
</dbReference>
<dbReference type="InterPro" id="IPR045174">
    <property type="entry name" value="Dof"/>
</dbReference>
<feature type="region of interest" description="Disordered" evidence="10">
    <location>
        <begin position="586"/>
        <end position="630"/>
    </location>
</feature>
<dbReference type="PROSITE" id="PS50884">
    <property type="entry name" value="ZF_DOF_2"/>
    <property type="match status" value="1"/>
</dbReference>
<evidence type="ECO:0000256" key="9">
    <source>
        <dbReference type="RuleBase" id="RU369094"/>
    </source>
</evidence>
<dbReference type="EMBL" id="JACGCM010002284">
    <property type="protein sequence ID" value="KAF6141924.1"/>
    <property type="molecule type" value="Genomic_DNA"/>
</dbReference>
<evidence type="ECO:0000256" key="8">
    <source>
        <dbReference type="PROSITE-ProRule" id="PRU00071"/>
    </source>
</evidence>
<feature type="domain" description="Dof-type" evidence="11">
    <location>
        <begin position="22"/>
        <end position="76"/>
    </location>
</feature>
<dbReference type="InterPro" id="IPR003851">
    <property type="entry name" value="Znf_Dof"/>
</dbReference>
<evidence type="ECO:0000256" key="7">
    <source>
        <dbReference type="ARBA" id="ARBA00023242"/>
    </source>
</evidence>
<keyword evidence="4 9" id="KW-0805">Transcription regulation</keyword>
<evidence type="ECO:0000259" key="11">
    <source>
        <dbReference type="PROSITE" id="PS50884"/>
    </source>
</evidence>
<proteinExistence type="predicted"/>
<gene>
    <name evidence="12" type="ORF">GIB67_037892</name>
</gene>
<evidence type="ECO:0000313" key="13">
    <source>
        <dbReference type="Proteomes" id="UP000541444"/>
    </source>
</evidence>
<keyword evidence="6 9" id="KW-0804">Transcription</keyword>